<name>A0ABQ6M3V8_9STRA</name>
<evidence type="ECO:0000256" key="3">
    <source>
        <dbReference type="ARBA" id="ARBA00023242"/>
    </source>
</evidence>
<comment type="caution">
    <text evidence="4">The sequence shown here is derived from an EMBL/GenBank/DDBJ whole genome shotgun (WGS) entry which is preliminary data.</text>
</comment>
<proteinExistence type="predicted"/>
<dbReference type="Proteomes" id="UP001165060">
    <property type="component" value="Unassembled WGS sequence"/>
</dbReference>
<evidence type="ECO:0000256" key="2">
    <source>
        <dbReference type="ARBA" id="ARBA00023125"/>
    </source>
</evidence>
<protein>
    <submittedName>
        <fullName evidence="4">Uncharacterized protein</fullName>
    </submittedName>
</protein>
<gene>
    <name evidence="4" type="ORF">TeGR_g4045</name>
</gene>
<evidence type="ECO:0000313" key="5">
    <source>
        <dbReference type="Proteomes" id="UP001165060"/>
    </source>
</evidence>
<dbReference type="EMBL" id="BRYB01003675">
    <property type="protein sequence ID" value="GMI19046.1"/>
    <property type="molecule type" value="Genomic_DNA"/>
</dbReference>
<keyword evidence="5" id="KW-1185">Reference proteome</keyword>
<dbReference type="PROSITE" id="PS00322">
    <property type="entry name" value="HISTONE_H3_1"/>
    <property type="match status" value="1"/>
</dbReference>
<reference evidence="4 5" key="1">
    <citation type="journal article" date="2023" name="Commun. Biol.">
        <title>Genome analysis of Parmales, the sister group of diatoms, reveals the evolutionary specialization of diatoms from phago-mixotrophs to photoautotrophs.</title>
        <authorList>
            <person name="Ban H."/>
            <person name="Sato S."/>
            <person name="Yoshikawa S."/>
            <person name="Yamada K."/>
            <person name="Nakamura Y."/>
            <person name="Ichinomiya M."/>
            <person name="Sato N."/>
            <person name="Blanc-Mathieu R."/>
            <person name="Endo H."/>
            <person name="Kuwata A."/>
            <person name="Ogata H."/>
        </authorList>
    </citation>
    <scope>NUCLEOTIDE SEQUENCE [LARGE SCALE GENOMIC DNA]</scope>
</reference>
<keyword evidence="2" id="KW-0238">DNA-binding</keyword>
<evidence type="ECO:0000313" key="4">
    <source>
        <dbReference type="EMBL" id="GMI19046.1"/>
    </source>
</evidence>
<accession>A0ABQ6M3V8</accession>
<sequence length="332" mass="35391">MPPYLFVPSGSAWEPDASVVANSSQSPPAPVFPSDFPASPEVLGYVLFSSGLLLPFYTESQYYAFAGPGPSSIPGCLYDQPPSFFSNTGLPPCAEAEAVRHSLSSTEGSCCFVDYNSYHEDDDGNARVLPFAEHLRNARESQTKDAKARRWMCNLTTATAIKSTWQGRAPRMQLASAPSAFSIQSTGGKAPRKQLASAPSAFSIARLWGVSDAAAFSSLVSSIPAPTAASGMMEYSYAGSGDVAFLEYSSSSSSAGGCTVHHVEVPESRRAALGGAPVGKALLCAFLLKFASSRSPLYPECTYAQHLLDKSDEKLRAFGVDVVEITKKRKHR</sequence>
<organism evidence="4 5">
    <name type="scientific">Tetraparma gracilis</name>
    <dbReference type="NCBI Taxonomy" id="2962635"/>
    <lineage>
        <taxon>Eukaryota</taxon>
        <taxon>Sar</taxon>
        <taxon>Stramenopiles</taxon>
        <taxon>Ochrophyta</taxon>
        <taxon>Bolidophyceae</taxon>
        <taxon>Parmales</taxon>
        <taxon>Triparmaceae</taxon>
        <taxon>Tetraparma</taxon>
    </lineage>
</organism>
<dbReference type="InterPro" id="IPR000164">
    <property type="entry name" value="Histone_H3/CENP-A"/>
</dbReference>
<keyword evidence="3" id="KW-0539">Nucleus</keyword>
<comment type="subcellular location">
    <subcellularLocation>
        <location evidence="1">Nucleus</location>
    </subcellularLocation>
</comment>
<evidence type="ECO:0000256" key="1">
    <source>
        <dbReference type="ARBA" id="ARBA00004123"/>
    </source>
</evidence>